<dbReference type="EMBL" id="JASNVW010000002">
    <property type="protein sequence ID" value="MDK6028491.1"/>
    <property type="molecule type" value="Genomic_DNA"/>
</dbReference>
<gene>
    <name evidence="4" type="ORF">QPL79_03860</name>
</gene>
<dbReference type="InterPro" id="IPR055170">
    <property type="entry name" value="GFO_IDH_MocA-like_dom"/>
</dbReference>
<dbReference type="SUPFAM" id="SSF55347">
    <property type="entry name" value="Glyceraldehyde-3-phosphate dehydrogenase-like, C-terminal domain"/>
    <property type="match status" value="1"/>
</dbReference>
<dbReference type="Gene3D" id="3.30.360.10">
    <property type="entry name" value="Dihydrodipicolinate Reductase, domain 2"/>
    <property type="match status" value="1"/>
</dbReference>
<dbReference type="GO" id="GO:0016491">
    <property type="term" value="F:oxidoreductase activity"/>
    <property type="evidence" value="ECO:0007669"/>
    <property type="project" value="UniProtKB-KW"/>
</dbReference>
<sequence>MSKLRIAFIGLGGIAKNAHLPALKGLGYKVDFCVDIDTGRVKEFTENVGCKGYADYREMLKNENPDVVLVATPHAFHAQIAVDALENGSHVYIEKPMALTVEEATKIVDVAHRKNRFIVVGHNGRFSYKNYTAAKIIHKGVVGKIYYARGFILRQRGIPPAPTFLKKELARGGAVYDIASHALDMLLYFIGYSKPVSVKGFTYRAFGERVDEFGGTYPQPPIPGLTSDVEDFGSAFISFDNGIAMYVEVSWAGYLKESKVEYVVLGDRGGVHVDNTNLYYISSAGKELFVGSHVGLNIHVDTYAEVWKKLLNAIEKNDEACLCPATTAEQGFINTAILESIYKSSMSGKEVELNIPDKIVEHAKNQLKCLVNE</sequence>
<feature type="domain" description="Gfo/Idh/MocA-like oxidoreductase N-terminal" evidence="2">
    <location>
        <begin position="4"/>
        <end position="122"/>
    </location>
</feature>
<dbReference type="Proteomes" id="UP001529235">
    <property type="component" value="Unassembled WGS sequence"/>
</dbReference>
<proteinExistence type="predicted"/>
<dbReference type="Pfam" id="PF01408">
    <property type="entry name" value="GFO_IDH_MocA"/>
    <property type="match status" value="1"/>
</dbReference>
<keyword evidence="5" id="KW-1185">Reference proteome</keyword>
<protein>
    <submittedName>
        <fullName evidence="4">Gfo/Idh/MocA family oxidoreductase</fullName>
    </submittedName>
</protein>
<dbReference type="AlphaFoldDB" id="A0ABD4Z5A4"/>
<keyword evidence="1" id="KW-0560">Oxidoreductase</keyword>
<accession>A0ABD4Z5A4</accession>
<comment type="caution">
    <text evidence="4">The sequence shown here is derived from an EMBL/GenBank/DDBJ whole genome shotgun (WGS) entry which is preliminary data.</text>
</comment>
<dbReference type="Gene3D" id="3.40.50.720">
    <property type="entry name" value="NAD(P)-binding Rossmann-like Domain"/>
    <property type="match status" value="1"/>
</dbReference>
<feature type="domain" description="GFO/IDH/MocA-like oxidoreductase" evidence="3">
    <location>
        <begin position="132"/>
        <end position="271"/>
    </location>
</feature>
<name>A0ABD4Z5A4_9CREN</name>
<reference evidence="4 5" key="1">
    <citation type="submission" date="2023-05" db="EMBL/GenBank/DDBJ databases">
        <title>A new hyperthermophilic archaea 'Ignisphaera cupida' sp. nov. and description of the family 'Ignisphaeraceae' fam. nov.</title>
        <authorList>
            <person name="Podosokorskaya O.A."/>
            <person name="Elcheninov A.G."/>
            <person name="Klukina A."/>
            <person name="Merkel A.Y."/>
        </authorList>
    </citation>
    <scope>NUCLEOTIDE SEQUENCE [LARGE SCALE GENOMIC DNA]</scope>
    <source>
        <strain evidence="4 5">4213-co</strain>
    </source>
</reference>
<dbReference type="RefSeq" id="WP_285273475.1">
    <property type="nucleotide sequence ID" value="NZ_JASNVW010000002.1"/>
</dbReference>
<dbReference type="InterPro" id="IPR000683">
    <property type="entry name" value="Gfo/Idh/MocA-like_OxRdtase_N"/>
</dbReference>
<evidence type="ECO:0000259" key="3">
    <source>
        <dbReference type="Pfam" id="PF22725"/>
    </source>
</evidence>
<dbReference type="SUPFAM" id="SSF51735">
    <property type="entry name" value="NAD(P)-binding Rossmann-fold domains"/>
    <property type="match status" value="1"/>
</dbReference>
<dbReference type="InterPro" id="IPR050463">
    <property type="entry name" value="Gfo/Idh/MocA_oxidrdct_glycsds"/>
</dbReference>
<dbReference type="PANTHER" id="PTHR43818:SF11">
    <property type="entry name" value="BCDNA.GH03377"/>
    <property type="match status" value="1"/>
</dbReference>
<dbReference type="PANTHER" id="PTHR43818">
    <property type="entry name" value="BCDNA.GH03377"/>
    <property type="match status" value="1"/>
</dbReference>
<organism evidence="4 5">
    <name type="scientific">Ignisphaera cupida</name>
    <dbReference type="NCBI Taxonomy" id="3050454"/>
    <lineage>
        <taxon>Archaea</taxon>
        <taxon>Thermoproteota</taxon>
        <taxon>Thermoprotei</taxon>
        <taxon>Desulfurococcales</taxon>
        <taxon>Desulfurococcaceae</taxon>
        <taxon>Ignisphaera</taxon>
    </lineage>
</organism>
<evidence type="ECO:0000256" key="1">
    <source>
        <dbReference type="ARBA" id="ARBA00023002"/>
    </source>
</evidence>
<evidence type="ECO:0000313" key="4">
    <source>
        <dbReference type="EMBL" id="MDK6028491.1"/>
    </source>
</evidence>
<dbReference type="Pfam" id="PF22725">
    <property type="entry name" value="GFO_IDH_MocA_C3"/>
    <property type="match status" value="1"/>
</dbReference>
<dbReference type="InterPro" id="IPR036291">
    <property type="entry name" value="NAD(P)-bd_dom_sf"/>
</dbReference>
<evidence type="ECO:0000259" key="2">
    <source>
        <dbReference type="Pfam" id="PF01408"/>
    </source>
</evidence>
<evidence type="ECO:0000313" key="5">
    <source>
        <dbReference type="Proteomes" id="UP001529235"/>
    </source>
</evidence>